<proteinExistence type="predicted"/>
<dbReference type="GO" id="GO:0016020">
    <property type="term" value="C:membrane"/>
    <property type="evidence" value="ECO:0007669"/>
    <property type="project" value="UniProtKB-SubCell"/>
</dbReference>
<feature type="transmembrane region" description="Helical" evidence="5">
    <location>
        <begin position="16"/>
        <end position="37"/>
    </location>
</feature>
<keyword evidence="4 5" id="KW-0472">Membrane</keyword>
<evidence type="ECO:0000256" key="4">
    <source>
        <dbReference type="ARBA" id="ARBA00023136"/>
    </source>
</evidence>
<evidence type="ECO:0000256" key="3">
    <source>
        <dbReference type="ARBA" id="ARBA00022989"/>
    </source>
</evidence>
<comment type="caution">
    <text evidence="6">The sequence shown here is derived from an EMBL/GenBank/DDBJ whole genome shotgun (WGS) entry which is preliminary data.</text>
</comment>
<sequence>MGAGHDHSHATGNERALKIALALTSTFLLAELIGGILTKSLALIS</sequence>
<protein>
    <submittedName>
        <fullName evidence="6">Cation transporter</fullName>
    </submittedName>
</protein>
<dbReference type="InterPro" id="IPR027469">
    <property type="entry name" value="Cation_efflux_TMD_sf"/>
</dbReference>
<keyword evidence="7" id="KW-1185">Reference proteome</keyword>
<evidence type="ECO:0000256" key="5">
    <source>
        <dbReference type="SAM" id="Phobius"/>
    </source>
</evidence>
<dbReference type="EMBL" id="POUD01000691">
    <property type="protein sequence ID" value="PZF98137.1"/>
    <property type="molecule type" value="Genomic_DNA"/>
</dbReference>
<name>A0A2W2DE62_9ACTN</name>
<evidence type="ECO:0000313" key="7">
    <source>
        <dbReference type="Proteomes" id="UP000249304"/>
    </source>
</evidence>
<comment type="subcellular location">
    <subcellularLocation>
        <location evidence="1">Membrane</location>
        <topology evidence="1">Multi-pass membrane protein</topology>
    </subcellularLocation>
</comment>
<evidence type="ECO:0000256" key="1">
    <source>
        <dbReference type="ARBA" id="ARBA00004141"/>
    </source>
</evidence>
<evidence type="ECO:0000256" key="2">
    <source>
        <dbReference type="ARBA" id="ARBA00022692"/>
    </source>
</evidence>
<dbReference type="Proteomes" id="UP000249304">
    <property type="component" value="Unassembled WGS sequence"/>
</dbReference>
<feature type="non-terminal residue" evidence="6">
    <location>
        <position position="45"/>
    </location>
</feature>
<accession>A0A2W2DE62</accession>
<evidence type="ECO:0000313" key="6">
    <source>
        <dbReference type="EMBL" id="PZF98137.1"/>
    </source>
</evidence>
<reference evidence="6 7" key="1">
    <citation type="submission" date="2018-01" db="EMBL/GenBank/DDBJ databases">
        <title>Draft genome sequence of Nonomuraea sp. KC333.</title>
        <authorList>
            <person name="Sahin N."/>
            <person name="Saygin H."/>
            <person name="Ay H."/>
        </authorList>
    </citation>
    <scope>NUCLEOTIDE SEQUENCE [LARGE SCALE GENOMIC DNA]</scope>
    <source>
        <strain evidence="6 7">KC333</strain>
    </source>
</reference>
<gene>
    <name evidence="6" type="ORF">C1J01_48675</name>
</gene>
<dbReference type="SUPFAM" id="SSF161111">
    <property type="entry name" value="Cation efflux protein transmembrane domain-like"/>
    <property type="match status" value="1"/>
</dbReference>
<organism evidence="6 7">
    <name type="scientific">Nonomuraea aridisoli</name>
    <dbReference type="NCBI Taxonomy" id="2070368"/>
    <lineage>
        <taxon>Bacteria</taxon>
        <taxon>Bacillati</taxon>
        <taxon>Actinomycetota</taxon>
        <taxon>Actinomycetes</taxon>
        <taxon>Streptosporangiales</taxon>
        <taxon>Streptosporangiaceae</taxon>
        <taxon>Nonomuraea</taxon>
    </lineage>
</organism>
<keyword evidence="2 5" id="KW-0812">Transmembrane</keyword>
<keyword evidence="3 5" id="KW-1133">Transmembrane helix</keyword>
<dbReference type="AlphaFoldDB" id="A0A2W2DE62"/>